<proteinExistence type="predicted"/>
<dbReference type="Proteomes" id="UP001163046">
    <property type="component" value="Unassembled WGS sequence"/>
</dbReference>
<gene>
    <name evidence="1" type="ORF">OS493_039092</name>
</gene>
<protein>
    <submittedName>
        <fullName evidence="1">Uncharacterized protein</fullName>
    </submittedName>
</protein>
<organism evidence="1 2">
    <name type="scientific">Desmophyllum pertusum</name>
    <dbReference type="NCBI Taxonomy" id="174260"/>
    <lineage>
        <taxon>Eukaryota</taxon>
        <taxon>Metazoa</taxon>
        <taxon>Cnidaria</taxon>
        <taxon>Anthozoa</taxon>
        <taxon>Hexacorallia</taxon>
        <taxon>Scleractinia</taxon>
        <taxon>Caryophylliina</taxon>
        <taxon>Caryophylliidae</taxon>
        <taxon>Desmophyllum</taxon>
    </lineage>
</organism>
<reference evidence="1" key="1">
    <citation type="submission" date="2023-01" db="EMBL/GenBank/DDBJ databases">
        <title>Genome assembly of the deep-sea coral Lophelia pertusa.</title>
        <authorList>
            <person name="Herrera S."/>
            <person name="Cordes E."/>
        </authorList>
    </citation>
    <scope>NUCLEOTIDE SEQUENCE</scope>
    <source>
        <strain evidence="1">USNM1676648</strain>
        <tissue evidence="1">Polyp</tissue>
    </source>
</reference>
<keyword evidence="2" id="KW-1185">Reference proteome</keyword>
<name>A0A9W9ZJD7_9CNID</name>
<accession>A0A9W9ZJD7</accession>
<dbReference type="EMBL" id="MU826024">
    <property type="protein sequence ID" value="KAJ7381773.1"/>
    <property type="molecule type" value="Genomic_DNA"/>
</dbReference>
<evidence type="ECO:0000313" key="2">
    <source>
        <dbReference type="Proteomes" id="UP001163046"/>
    </source>
</evidence>
<sequence>MFVVPMDWGVRQELRERHNLNDKKGELPIKPGDVVLIQSDERNRGKSMGFWNRGGEAYQRERRRCQGSKAESWSPMELSCDRYRESQVPALNPRVRVFNTPGEQLLLMTHTGVSSE</sequence>
<comment type="caution">
    <text evidence="1">The sequence shown here is derived from an EMBL/GenBank/DDBJ whole genome shotgun (WGS) entry which is preliminary data.</text>
</comment>
<dbReference type="AlphaFoldDB" id="A0A9W9ZJD7"/>
<evidence type="ECO:0000313" key="1">
    <source>
        <dbReference type="EMBL" id="KAJ7381773.1"/>
    </source>
</evidence>
<dbReference type="OrthoDB" id="5983488at2759"/>